<protein>
    <recommendedName>
        <fullName evidence="1">DUF6532 domain-containing protein</fullName>
    </recommendedName>
</protein>
<reference evidence="2" key="2">
    <citation type="journal article" date="2020" name="Nat. Commun.">
        <title>Large-scale genome sequencing of mycorrhizal fungi provides insights into the early evolution of symbiotic traits.</title>
        <authorList>
            <person name="Miyauchi S."/>
            <person name="Kiss E."/>
            <person name="Kuo A."/>
            <person name="Drula E."/>
            <person name="Kohler A."/>
            <person name="Sanchez-Garcia M."/>
            <person name="Morin E."/>
            <person name="Andreopoulos B."/>
            <person name="Barry K.W."/>
            <person name="Bonito G."/>
            <person name="Buee M."/>
            <person name="Carver A."/>
            <person name="Chen C."/>
            <person name="Cichocki N."/>
            <person name="Clum A."/>
            <person name="Culley D."/>
            <person name="Crous P.W."/>
            <person name="Fauchery L."/>
            <person name="Girlanda M."/>
            <person name="Hayes R.D."/>
            <person name="Keri Z."/>
            <person name="LaButti K."/>
            <person name="Lipzen A."/>
            <person name="Lombard V."/>
            <person name="Magnuson J."/>
            <person name="Maillard F."/>
            <person name="Murat C."/>
            <person name="Nolan M."/>
            <person name="Ohm R.A."/>
            <person name="Pangilinan J."/>
            <person name="Pereira M.F."/>
            <person name="Perotto S."/>
            <person name="Peter M."/>
            <person name="Pfister S."/>
            <person name="Riley R."/>
            <person name="Sitrit Y."/>
            <person name="Stielow J.B."/>
            <person name="Szollosi G."/>
            <person name="Zifcakova L."/>
            <person name="Stursova M."/>
            <person name="Spatafora J.W."/>
            <person name="Tedersoo L."/>
            <person name="Vaario L.M."/>
            <person name="Yamada A."/>
            <person name="Yan M."/>
            <person name="Wang P."/>
            <person name="Xu J."/>
            <person name="Bruns T."/>
            <person name="Baldrian P."/>
            <person name="Vilgalys R."/>
            <person name="Dunand C."/>
            <person name="Henrissat B."/>
            <person name="Grigoriev I.V."/>
            <person name="Hibbett D."/>
            <person name="Nagy L.G."/>
            <person name="Martin F.M."/>
        </authorList>
    </citation>
    <scope>NUCLEOTIDE SEQUENCE</scope>
    <source>
        <strain evidence="2">Prilba</strain>
    </source>
</reference>
<dbReference type="EMBL" id="WHVB01000003">
    <property type="protein sequence ID" value="KAF8484453.1"/>
    <property type="molecule type" value="Genomic_DNA"/>
</dbReference>
<name>A0A9P5N1Q4_9AGAM</name>
<dbReference type="AlphaFoldDB" id="A0A9P5N1Q4"/>
<feature type="domain" description="DUF6532" evidence="1">
    <location>
        <begin position="87"/>
        <end position="278"/>
    </location>
</feature>
<evidence type="ECO:0000313" key="2">
    <source>
        <dbReference type="EMBL" id="KAF8484453.1"/>
    </source>
</evidence>
<dbReference type="Proteomes" id="UP000759537">
    <property type="component" value="Unassembled WGS sequence"/>
</dbReference>
<evidence type="ECO:0000259" key="1">
    <source>
        <dbReference type="Pfam" id="PF20149"/>
    </source>
</evidence>
<sequence length="298" mass="33693">MKSGLESKWGISRFLQARDYRRAATNALRFANAVSDRVQNPGRASAESYFAPGAGTSGASCQFGFGISDPRCLPGSDPAFDRVISVAKPLYRSYLCCNDAFPTPSKKDEWAAIVWCEASVRTGKYPGPLFRAEWFTVNSMSLLSEMKTKLRHAVETLYEFNPNQTPGSISYNIAHANELLTKMAFIYREHNSSRNPLHKYQHPIIQKAINIMWFKHKNDDGMTSQEHFSPIPIPALALVLTVTQCCIDEWTDGTRKGSSWDEERFKAVYRSHLEPLSQIHEGGDPLEEIRRDLLRNAR</sequence>
<dbReference type="InterPro" id="IPR045341">
    <property type="entry name" value="DUF6532"/>
</dbReference>
<dbReference type="OrthoDB" id="3268553at2759"/>
<comment type="caution">
    <text evidence="2">The sequence shown here is derived from an EMBL/GenBank/DDBJ whole genome shotgun (WGS) entry which is preliminary data.</text>
</comment>
<dbReference type="Pfam" id="PF20149">
    <property type="entry name" value="DUF6532"/>
    <property type="match status" value="1"/>
</dbReference>
<accession>A0A9P5N1Q4</accession>
<gene>
    <name evidence="2" type="ORF">DFH94DRAFT_713756</name>
</gene>
<reference evidence="2" key="1">
    <citation type="submission" date="2019-10" db="EMBL/GenBank/DDBJ databases">
        <authorList>
            <consortium name="DOE Joint Genome Institute"/>
            <person name="Kuo A."/>
            <person name="Miyauchi S."/>
            <person name="Kiss E."/>
            <person name="Drula E."/>
            <person name="Kohler A."/>
            <person name="Sanchez-Garcia M."/>
            <person name="Andreopoulos B."/>
            <person name="Barry K.W."/>
            <person name="Bonito G."/>
            <person name="Buee M."/>
            <person name="Carver A."/>
            <person name="Chen C."/>
            <person name="Cichocki N."/>
            <person name="Clum A."/>
            <person name="Culley D."/>
            <person name="Crous P.W."/>
            <person name="Fauchery L."/>
            <person name="Girlanda M."/>
            <person name="Hayes R."/>
            <person name="Keri Z."/>
            <person name="LaButti K."/>
            <person name="Lipzen A."/>
            <person name="Lombard V."/>
            <person name="Magnuson J."/>
            <person name="Maillard F."/>
            <person name="Morin E."/>
            <person name="Murat C."/>
            <person name="Nolan M."/>
            <person name="Ohm R."/>
            <person name="Pangilinan J."/>
            <person name="Pereira M."/>
            <person name="Perotto S."/>
            <person name="Peter M."/>
            <person name="Riley R."/>
            <person name="Sitrit Y."/>
            <person name="Stielow B."/>
            <person name="Szollosi G."/>
            <person name="Zifcakova L."/>
            <person name="Stursova M."/>
            <person name="Spatafora J.W."/>
            <person name="Tedersoo L."/>
            <person name="Vaario L.-M."/>
            <person name="Yamada A."/>
            <person name="Yan M."/>
            <person name="Wang P."/>
            <person name="Xu J."/>
            <person name="Bruns T."/>
            <person name="Baldrian P."/>
            <person name="Vilgalys R."/>
            <person name="Henrissat B."/>
            <person name="Grigoriev I.V."/>
            <person name="Hibbett D."/>
            <person name="Nagy L.G."/>
            <person name="Martin F.M."/>
        </authorList>
    </citation>
    <scope>NUCLEOTIDE SEQUENCE</scope>
    <source>
        <strain evidence="2">Prilba</strain>
    </source>
</reference>
<proteinExistence type="predicted"/>
<organism evidence="2 3">
    <name type="scientific">Russula ochroleuca</name>
    <dbReference type="NCBI Taxonomy" id="152965"/>
    <lineage>
        <taxon>Eukaryota</taxon>
        <taxon>Fungi</taxon>
        <taxon>Dikarya</taxon>
        <taxon>Basidiomycota</taxon>
        <taxon>Agaricomycotina</taxon>
        <taxon>Agaricomycetes</taxon>
        <taxon>Russulales</taxon>
        <taxon>Russulaceae</taxon>
        <taxon>Russula</taxon>
    </lineage>
</organism>
<evidence type="ECO:0000313" key="3">
    <source>
        <dbReference type="Proteomes" id="UP000759537"/>
    </source>
</evidence>
<keyword evidence="3" id="KW-1185">Reference proteome</keyword>